<proteinExistence type="predicted"/>
<protein>
    <submittedName>
        <fullName evidence="1">Uncharacterized protein</fullName>
    </submittedName>
</protein>
<dbReference type="RefSeq" id="WP_163553732.1">
    <property type="nucleotide sequence ID" value="NZ_CADCWT010000166.1"/>
</dbReference>
<keyword evidence="2" id="KW-1185">Reference proteome</keyword>
<sequence length="136" mass="14427">MSTFRDTTRSTVDFLVRNLAGSLPPGLSLISVQGTDLAIREKGSETIPCMDLALVDLPESAEEYAGLVHVALDSIQTVVSRVTTGPWPTVAGAVRVVNAYSAVQGETVTCGYGTIDNPLLALPPLRLPETFGRDAR</sequence>
<dbReference type="AlphaFoldDB" id="A0A4S5EQH9"/>
<evidence type="ECO:0000313" key="2">
    <source>
        <dbReference type="Proteomes" id="UP000305282"/>
    </source>
</evidence>
<evidence type="ECO:0000313" key="1">
    <source>
        <dbReference type="EMBL" id="THJ74614.1"/>
    </source>
</evidence>
<dbReference type="EMBL" id="SSXH01000208">
    <property type="protein sequence ID" value="THJ74614.1"/>
    <property type="molecule type" value="Genomic_DNA"/>
</dbReference>
<dbReference type="Proteomes" id="UP000305282">
    <property type="component" value="Unassembled WGS sequence"/>
</dbReference>
<reference evidence="1 2" key="1">
    <citation type="submission" date="2019-04" db="EMBL/GenBank/DDBJ databases">
        <title>Draft genome sequences for three unisolated Alnus-infective Frankia Sp+ strains, AgTrS, AiOr and AvVan, the first sequenced Frankia strains able to sporulate in-planta.</title>
        <authorList>
            <person name="Bethencourt L."/>
            <person name="Vautrin F."/>
            <person name="Taib N."/>
            <person name="Dubost A."/>
            <person name="Castro-Garcia L."/>
            <person name="Imbaud O."/>
            <person name="Abrouk D."/>
            <person name="Fournier P."/>
            <person name="Briolay J."/>
            <person name="Nguyen A."/>
            <person name="Normand P."/>
            <person name="Fernandez M.P."/>
            <person name="Brochier-Armanet C."/>
            <person name="Herrera-Belaroussi A."/>
        </authorList>
    </citation>
    <scope>NUCLEOTIDE SEQUENCE [LARGE SCALE GENOMIC DNA]</scope>
    <source>
        <strain evidence="1 2">AvVan</strain>
    </source>
</reference>
<accession>A0A4S5EQH9</accession>
<comment type="caution">
    <text evidence="1">The sequence shown here is derived from an EMBL/GenBank/DDBJ whole genome shotgun (WGS) entry which is preliminary data.</text>
</comment>
<organism evidence="1 2">
    <name type="scientific">Candidatus Frankia alpina</name>
    <dbReference type="NCBI Taxonomy" id="2699483"/>
    <lineage>
        <taxon>Bacteria</taxon>
        <taxon>Bacillati</taxon>
        <taxon>Actinomycetota</taxon>
        <taxon>Actinomycetes</taxon>
        <taxon>Frankiales</taxon>
        <taxon>Frankiaceae</taxon>
        <taxon>Frankia</taxon>
    </lineage>
</organism>
<gene>
    <name evidence="1" type="ORF">E7Y31_10430</name>
</gene>
<name>A0A4S5EQH9_9ACTN</name>